<dbReference type="AlphaFoldDB" id="A0A1Q9CNK8"/>
<sequence length="105" mass="10847">MEGTLAHPRGGDTTPVSCAGGTPTQAKKVAVASSPPWATEDDVPATTPPRKQAPRSPEPRAEALGGALYWPGEEGNAADRRRSPPRTVAPAATVRNPATRALGRT</sequence>
<protein>
    <submittedName>
        <fullName evidence="2">Uncharacterized protein</fullName>
    </submittedName>
</protein>
<accession>A0A1Q9CNK8</accession>
<reference evidence="2 3" key="1">
    <citation type="submission" date="2016-02" db="EMBL/GenBank/DDBJ databases">
        <title>Genome analysis of coral dinoflagellate symbionts highlights evolutionary adaptations to a symbiotic lifestyle.</title>
        <authorList>
            <person name="Aranda M."/>
            <person name="Li Y."/>
            <person name="Liew Y.J."/>
            <person name="Baumgarten S."/>
            <person name="Simakov O."/>
            <person name="Wilson M."/>
            <person name="Piel J."/>
            <person name="Ashoor H."/>
            <person name="Bougouffa S."/>
            <person name="Bajic V.B."/>
            <person name="Ryu T."/>
            <person name="Ravasi T."/>
            <person name="Bayer T."/>
            <person name="Micklem G."/>
            <person name="Kim H."/>
            <person name="Bhak J."/>
            <person name="Lajeunesse T.C."/>
            <person name="Voolstra C.R."/>
        </authorList>
    </citation>
    <scope>NUCLEOTIDE SEQUENCE [LARGE SCALE GENOMIC DNA]</scope>
    <source>
        <strain evidence="2 3">CCMP2467</strain>
    </source>
</reference>
<name>A0A1Q9CNK8_SYMMI</name>
<keyword evidence="3" id="KW-1185">Reference proteome</keyword>
<organism evidence="2 3">
    <name type="scientific">Symbiodinium microadriaticum</name>
    <name type="common">Dinoflagellate</name>
    <name type="synonym">Zooxanthella microadriatica</name>
    <dbReference type="NCBI Taxonomy" id="2951"/>
    <lineage>
        <taxon>Eukaryota</taxon>
        <taxon>Sar</taxon>
        <taxon>Alveolata</taxon>
        <taxon>Dinophyceae</taxon>
        <taxon>Suessiales</taxon>
        <taxon>Symbiodiniaceae</taxon>
        <taxon>Symbiodinium</taxon>
    </lineage>
</organism>
<gene>
    <name evidence="2" type="ORF">AK812_SmicGene34613</name>
</gene>
<dbReference type="OrthoDB" id="10424903at2759"/>
<evidence type="ECO:0000256" key="1">
    <source>
        <dbReference type="SAM" id="MobiDB-lite"/>
    </source>
</evidence>
<dbReference type="EMBL" id="LSRX01001036">
    <property type="protein sequence ID" value="OLP84508.1"/>
    <property type="molecule type" value="Genomic_DNA"/>
</dbReference>
<evidence type="ECO:0000313" key="2">
    <source>
        <dbReference type="EMBL" id="OLP84508.1"/>
    </source>
</evidence>
<feature type="region of interest" description="Disordered" evidence="1">
    <location>
        <begin position="1"/>
        <end position="105"/>
    </location>
</feature>
<comment type="caution">
    <text evidence="2">The sequence shown here is derived from an EMBL/GenBank/DDBJ whole genome shotgun (WGS) entry which is preliminary data.</text>
</comment>
<proteinExistence type="predicted"/>
<dbReference type="Proteomes" id="UP000186817">
    <property type="component" value="Unassembled WGS sequence"/>
</dbReference>
<evidence type="ECO:0000313" key="3">
    <source>
        <dbReference type="Proteomes" id="UP000186817"/>
    </source>
</evidence>